<sequence length="191" mass="20817">MRDCPKRGKLNALVAEANYDESGSTRVNPLQLVSALQERPAKHKGLMYVQVQINGKAVMAMLDSGPTHNFVADREIQKHAAHSGRTGLADALAELGSMAQHPAVVRSRSTAVTLGRLRTVSKLSGRQLTASELHGSVCASLRHSLYLCMVINATLGIFPSKLKTSAVRLRERADWFGRNQAAQWAEKTEDS</sequence>
<comment type="caution">
    <text evidence="1">The sequence shown here is derived from an EMBL/GenBank/DDBJ whole genome shotgun (WGS) entry which is preliminary data.</text>
</comment>
<dbReference type="InterPro" id="IPR021109">
    <property type="entry name" value="Peptidase_aspartic_dom_sf"/>
</dbReference>
<dbReference type="EMBL" id="JACGWK010000301">
    <property type="protein sequence ID" value="KAL0302204.1"/>
    <property type="molecule type" value="Genomic_DNA"/>
</dbReference>
<protein>
    <submittedName>
        <fullName evidence="1">Uncharacterized protein</fullName>
    </submittedName>
</protein>
<reference evidence="1" key="1">
    <citation type="submission" date="2020-06" db="EMBL/GenBank/DDBJ databases">
        <authorList>
            <person name="Li T."/>
            <person name="Hu X."/>
            <person name="Zhang T."/>
            <person name="Song X."/>
            <person name="Zhang H."/>
            <person name="Dai N."/>
            <person name="Sheng W."/>
            <person name="Hou X."/>
            <person name="Wei L."/>
        </authorList>
    </citation>
    <scope>NUCLEOTIDE SEQUENCE</scope>
    <source>
        <strain evidence="1">G01</strain>
        <tissue evidence="1">Leaf</tissue>
    </source>
</reference>
<organism evidence="1">
    <name type="scientific">Sesamum angustifolium</name>
    <dbReference type="NCBI Taxonomy" id="2727405"/>
    <lineage>
        <taxon>Eukaryota</taxon>
        <taxon>Viridiplantae</taxon>
        <taxon>Streptophyta</taxon>
        <taxon>Embryophyta</taxon>
        <taxon>Tracheophyta</taxon>
        <taxon>Spermatophyta</taxon>
        <taxon>Magnoliopsida</taxon>
        <taxon>eudicotyledons</taxon>
        <taxon>Gunneridae</taxon>
        <taxon>Pentapetalae</taxon>
        <taxon>asterids</taxon>
        <taxon>lamiids</taxon>
        <taxon>Lamiales</taxon>
        <taxon>Pedaliaceae</taxon>
        <taxon>Sesamum</taxon>
    </lineage>
</organism>
<gene>
    <name evidence="1" type="ORF">Sangu_3114200</name>
</gene>
<accession>A0AAW2K5U9</accession>
<proteinExistence type="predicted"/>
<dbReference type="Gene3D" id="2.40.70.10">
    <property type="entry name" value="Acid Proteases"/>
    <property type="match status" value="1"/>
</dbReference>
<dbReference type="AlphaFoldDB" id="A0AAW2K5U9"/>
<reference evidence="1" key="2">
    <citation type="journal article" date="2024" name="Plant">
        <title>Genomic evolution and insights into agronomic trait innovations of Sesamum species.</title>
        <authorList>
            <person name="Miao H."/>
            <person name="Wang L."/>
            <person name="Qu L."/>
            <person name="Liu H."/>
            <person name="Sun Y."/>
            <person name="Le M."/>
            <person name="Wang Q."/>
            <person name="Wei S."/>
            <person name="Zheng Y."/>
            <person name="Lin W."/>
            <person name="Duan Y."/>
            <person name="Cao H."/>
            <person name="Xiong S."/>
            <person name="Wang X."/>
            <person name="Wei L."/>
            <person name="Li C."/>
            <person name="Ma Q."/>
            <person name="Ju M."/>
            <person name="Zhao R."/>
            <person name="Li G."/>
            <person name="Mu C."/>
            <person name="Tian Q."/>
            <person name="Mei H."/>
            <person name="Zhang T."/>
            <person name="Gao T."/>
            <person name="Zhang H."/>
        </authorList>
    </citation>
    <scope>NUCLEOTIDE SEQUENCE</scope>
    <source>
        <strain evidence="1">G01</strain>
    </source>
</reference>
<evidence type="ECO:0000313" key="1">
    <source>
        <dbReference type="EMBL" id="KAL0302204.1"/>
    </source>
</evidence>
<name>A0AAW2K5U9_9LAMI</name>